<reference evidence="2" key="1">
    <citation type="journal article" date="2019" name="Int. J. Syst. Evol. Microbiol.">
        <title>The Global Catalogue of Microorganisms (GCM) 10K type strain sequencing project: providing services to taxonomists for standard genome sequencing and annotation.</title>
        <authorList>
            <consortium name="The Broad Institute Genomics Platform"/>
            <consortium name="The Broad Institute Genome Sequencing Center for Infectious Disease"/>
            <person name="Wu L."/>
            <person name="Ma J."/>
        </authorList>
    </citation>
    <scope>NUCLEOTIDE SEQUENCE [LARGE SCALE GENOMIC DNA]</scope>
    <source>
        <strain evidence="2">CCUG 60529</strain>
    </source>
</reference>
<gene>
    <name evidence="1" type="ORF">ACFQ0I_02750</name>
</gene>
<evidence type="ECO:0000313" key="2">
    <source>
        <dbReference type="Proteomes" id="UP001597011"/>
    </source>
</evidence>
<proteinExistence type="predicted"/>
<dbReference type="EMBL" id="JBHTIB010000002">
    <property type="protein sequence ID" value="MFD0834669.1"/>
    <property type="molecule type" value="Genomic_DNA"/>
</dbReference>
<comment type="caution">
    <text evidence="1">The sequence shown here is derived from an EMBL/GenBank/DDBJ whole genome shotgun (WGS) entry which is preliminary data.</text>
</comment>
<sequence>MAKYYREALEYGMKEYAKSIGETHSDQFYTDMAWNGLLETKAWETQYADPVYANKEKNRIINVIVNYEKSKNNECE</sequence>
<dbReference type="RefSeq" id="WP_379939126.1">
    <property type="nucleotide sequence ID" value="NZ_JBHTIB010000002.1"/>
</dbReference>
<name>A0ABW3BPH6_9FLAO</name>
<keyword evidence="2" id="KW-1185">Reference proteome</keyword>
<evidence type="ECO:0000313" key="1">
    <source>
        <dbReference type="EMBL" id="MFD0834669.1"/>
    </source>
</evidence>
<organism evidence="1 2">
    <name type="scientific">Mariniflexile aquimaris</name>
    <dbReference type="NCBI Taxonomy" id="881009"/>
    <lineage>
        <taxon>Bacteria</taxon>
        <taxon>Pseudomonadati</taxon>
        <taxon>Bacteroidota</taxon>
        <taxon>Flavobacteriia</taxon>
        <taxon>Flavobacteriales</taxon>
        <taxon>Flavobacteriaceae</taxon>
        <taxon>Mariniflexile</taxon>
    </lineage>
</organism>
<protein>
    <submittedName>
        <fullName evidence="1">Uncharacterized protein</fullName>
    </submittedName>
</protein>
<dbReference type="Proteomes" id="UP001597011">
    <property type="component" value="Unassembled WGS sequence"/>
</dbReference>
<accession>A0ABW3BPH6</accession>